<proteinExistence type="predicted"/>
<evidence type="ECO:0000313" key="1">
    <source>
        <dbReference type="EMBL" id="KAF2149202.1"/>
    </source>
</evidence>
<protein>
    <recommendedName>
        <fullName evidence="3">F-box domain-containing protein</fullName>
    </recommendedName>
</protein>
<dbReference type="AlphaFoldDB" id="A0A9P4MDT2"/>
<comment type="caution">
    <text evidence="1">The sequence shown here is derived from an EMBL/GenBank/DDBJ whole genome shotgun (WGS) entry which is preliminary data.</text>
</comment>
<keyword evidence="2" id="KW-1185">Reference proteome</keyword>
<sequence>MFPLPPEIWAIIVDKLAPPDCRLALPPSHEITKTLVSLSVTSKHLSYLAQPLLFKHCVYIDSLQRLECLDWGLSHALWRTYFLHGLPKHKFAVVKMFLAPFPDQDIRDKRKVANAIVILLAQIEGSLRRLVVDIPFRSCFPEDDMYGVRPLLRSAFLRLINLEEFVSVKDELYLDLGRAEDDPEQSETQVWSYWTNLRSLALYNTDLEDEDFLGGVVELPNIHTLVLIRCDSIRHGLPKLLVRLRRPLQIYLVNTAGGHDHDTDMVVAAPETLLHKEQFAVLVYRVDVPTMSDNSDIGHCQAWLRDKASDGVLWKFEDSTLLFGAMLLQSPQGS</sequence>
<organism evidence="1 2">
    <name type="scientific">Myriangium duriaei CBS 260.36</name>
    <dbReference type="NCBI Taxonomy" id="1168546"/>
    <lineage>
        <taxon>Eukaryota</taxon>
        <taxon>Fungi</taxon>
        <taxon>Dikarya</taxon>
        <taxon>Ascomycota</taxon>
        <taxon>Pezizomycotina</taxon>
        <taxon>Dothideomycetes</taxon>
        <taxon>Dothideomycetidae</taxon>
        <taxon>Myriangiales</taxon>
        <taxon>Myriangiaceae</taxon>
        <taxon>Myriangium</taxon>
    </lineage>
</organism>
<dbReference type="Proteomes" id="UP000799439">
    <property type="component" value="Unassembled WGS sequence"/>
</dbReference>
<evidence type="ECO:0000313" key="2">
    <source>
        <dbReference type="Proteomes" id="UP000799439"/>
    </source>
</evidence>
<gene>
    <name evidence="1" type="ORF">K461DRAFT_270830</name>
</gene>
<name>A0A9P4MDT2_9PEZI</name>
<reference evidence="1" key="1">
    <citation type="journal article" date="2020" name="Stud. Mycol.">
        <title>101 Dothideomycetes genomes: a test case for predicting lifestyles and emergence of pathogens.</title>
        <authorList>
            <person name="Haridas S."/>
            <person name="Albert R."/>
            <person name="Binder M."/>
            <person name="Bloem J."/>
            <person name="Labutti K."/>
            <person name="Salamov A."/>
            <person name="Andreopoulos B."/>
            <person name="Baker S."/>
            <person name="Barry K."/>
            <person name="Bills G."/>
            <person name="Bluhm B."/>
            <person name="Cannon C."/>
            <person name="Castanera R."/>
            <person name="Culley D."/>
            <person name="Daum C."/>
            <person name="Ezra D."/>
            <person name="Gonzalez J."/>
            <person name="Henrissat B."/>
            <person name="Kuo A."/>
            <person name="Liang C."/>
            <person name="Lipzen A."/>
            <person name="Lutzoni F."/>
            <person name="Magnuson J."/>
            <person name="Mondo S."/>
            <person name="Nolan M."/>
            <person name="Ohm R."/>
            <person name="Pangilinan J."/>
            <person name="Park H.-J."/>
            <person name="Ramirez L."/>
            <person name="Alfaro M."/>
            <person name="Sun H."/>
            <person name="Tritt A."/>
            <person name="Yoshinaga Y."/>
            <person name="Zwiers L.-H."/>
            <person name="Turgeon B."/>
            <person name="Goodwin S."/>
            <person name="Spatafora J."/>
            <person name="Crous P."/>
            <person name="Grigoriev I."/>
        </authorList>
    </citation>
    <scope>NUCLEOTIDE SEQUENCE</scope>
    <source>
        <strain evidence="1">CBS 260.36</strain>
    </source>
</reference>
<dbReference type="EMBL" id="ML996091">
    <property type="protein sequence ID" value="KAF2149202.1"/>
    <property type="molecule type" value="Genomic_DNA"/>
</dbReference>
<evidence type="ECO:0008006" key="3">
    <source>
        <dbReference type="Google" id="ProtNLM"/>
    </source>
</evidence>
<accession>A0A9P4MDT2</accession>
<dbReference type="OrthoDB" id="6365676at2759"/>